<evidence type="ECO:0000313" key="3">
    <source>
        <dbReference type="EMBL" id="NBH60969.1"/>
    </source>
</evidence>
<proteinExistence type="inferred from homology"/>
<evidence type="ECO:0000313" key="4">
    <source>
        <dbReference type="Proteomes" id="UP000446866"/>
    </source>
</evidence>
<accession>A0A845QGK1</accession>
<dbReference type="Pfam" id="PF02325">
    <property type="entry name" value="CCB3_YggT"/>
    <property type="match status" value="1"/>
</dbReference>
<dbReference type="InterPro" id="IPR003425">
    <property type="entry name" value="CCB3/YggT"/>
</dbReference>
<keyword evidence="2" id="KW-0472">Membrane</keyword>
<feature type="transmembrane region" description="Helical" evidence="2">
    <location>
        <begin position="71"/>
        <end position="94"/>
    </location>
</feature>
<dbReference type="RefSeq" id="WP_160201247.1">
    <property type="nucleotide sequence ID" value="NZ_QXWK01000008.1"/>
</dbReference>
<keyword evidence="2" id="KW-0812">Transmembrane</keyword>
<gene>
    <name evidence="3" type="ORF">D0435_04795</name>
</gene>
<sequence length="95" mass="10817">MAIVLIRAIYWFAQILTMALVVRALLSWFATNPYSAVGKIYQFLTKLTEPIVNPCRQLLYKLNINTGMLDFSVLLAFFLIEIVANLLVKLVLIVL</sequence>
<dbReference type="PANTHER" id="PTHR33219:SF14">
    <property type="entry name" value="PROTEIN COFACTOR ASSEMBLY OF COMPLEX C SUBUNIT B CCB3, CHLOROPLASTIC-RELATED"/>
    <property type="match status" value="1"/>
</dbReference>
<evidence type="ECO:0000256" key="1">
    <source>
        <dbReference type="ARBA" id="ARBA00010894"/>
    </source>
</evidence>
<reference evidence="3 4" key="1">
    <citation type="submission" date="2018-08" db="EMBL/GenBank/DDBJ databases">
        <title>Murine metabolic-syndrome-specific gut microbial biobank.</title>
        <authorList>
            <person name="Liu C."/>
        </authorList>
    </citation>
    <scope>NUCLEOTIDE SEQUENCE [LARGE SCALE GENOMIC DNA]</scope>
    <source>
        <strain evidence="3 4">28</strain>
    </source>
</reference>
<dbReference type="AlphaFoldDB" id="A0A845QGK1"/>
<protein>
    <submittedName>
        <fullName evidence="3">YggT family protein</fullName>
    </submittedName>
</protein>
<comment type="caution">
    <text evidence="3">The sequence shown here is derived from an EMBL/GenBank/DDBJ whole genome shotgun (WGS) entry which is preliminary data.</text>
</comment>
<evidence type="ECO:0000256" key="2">
    <source>
        <dbReference type="SAM" id="Phobius"/>
    </source>
</evidence>
<keyword evidence="2" id="KW-1133">Transmembrane helix</keyword>
<dbReference type="EMBL" id="QXWK01000008">
    <property type="protein sequence ID" value="NBH60969.1"/>
    <property type="molecule type" value="Genomic_DNA"/>
</dbReference>
<feature type="transmembrane region" description="Helical" evidence="2">
    <location>
        <begin position="9"/>
        <end position="30"/>
    </location>
</feature>
<dbReference type="GO" id="GO:0016020">
    <property type="term" value="C:membrane"/>
    <property type="evidence" value="ECO:0007669"/>
    <property type="project" value="InterPro"/>
</dbReference>
<keyword evidence="4" id="KW-1185">Reference proteome</keyword>
<dbReference type="Proteomes" id="UP000446866">
    <property type="component" value="Unassembled WGS sequence"/>
</dbReference>
<name>A0A845QGK1_9FIRM</name>
<organism evidence="3 4">
    <name type="scientific">Anaerotruncus colihominis</name>
    <dbReference type="NCBI Taxonomy" id="169435"/>
    <lineage>
        <taxon>Bacteria</taxon>
        <taxon>Bacillati</taxon>
        <taxon>Bacillota</taxon>
        <taxon>Clostridia</taxon>
        <taxon>Eubacteriales</taxon>
        <taxon>Oscillospiraceae</taxon>
        <taxon>Anaerotruncus</taxon>
    </lineage>
</organism>
<comment type="similarity">
    <text evidence="1">Belongs to the YggT family.</text>
</comment>
<dbReference type="PANTHER" id="PTHR33219">
    <property type="entry name" value="YLMG HOMOLOG PROTEIN 2, CHLOROPLASTIC"/>
    <property type="match status" value="1"/>
</dbReference>